<dbReference type="EMBL" id="JBHRTL010000003">
    <property type="protein sequence ID" value="MFC3153955.1"/>
    <property type="molecule type" value="Genomic_DNA"/>
</dbReference>
<reference evidence="3" key="1">
    <citation type="journal article" date="2019" name="Int. J. Syst. Evol. Microbiol.">
        <title>The Global Catalogue of Microorganisms (GCM) 10K type strain sequencing project: providing services to taxonomists for standard genome sequencing and annotation.</title>
        <authorList>
            <consortium name="The Broad Institute Genomics Platform"/>
            <consortium name="The Broad Institute Genome Sequencing Center for Infectious Disease"/>
            <person name="Wu L."/>
            <person name="Ma J."/>
        </authorList>
    </citation>
    <scope>NUCLEOTIDE SEQUENCE [LARGE SCALE GENOMIC DNA]</scope>
    <source>
        <strain evidence="3">KCTC 52141</strain>
    </source>
</reference>
<dbReference type="RefSeq" id="WP_382414014.1">
    <property type="nucleotide sequence ID" value="NZ_AP031500.1"/>
</dbReference>
<keyword evidence="1" id="KW-0812">Transmembrane</keyword>
<protein>
    <submittedName>
        <fullName evidence="2">Uncharacterized protein</fullName>
    </submittedName>
</protein>
<proteinExistence type="predicted"/>
<evidence type="ECO:0000313" key="3">
    <source>
        <dbReference type="Proteomes" id="UP001595548"/>
    </source>
</evidence>
<accession>A0ABV7HN94</accession>
<gene>
    <name evidence="2" type="ORF">ACFOEB_01990</name>
</gene>
<comment type="caution">
    <text evidence="2">The sequence shown here is derived from an EMBL/GenBank/DDBJ whole genome shotgun (WGS) entry which is preliminary data.</text>
</comment>
<keyword evidence="3" id="KW-1185">Reference proteome</keyword>
<feature type="transmembrane region" description="Helical" evidence="1">
    <location>
        <begin position="12"/>
        <end position="34"/>
    </location>
</feature>
<organism evidence="2 3">
    <name type="scientific">Gilvimarinus japonicus</name>
    <dbReference type="NCBI Taxonomy" id="1796469"/>
    <lineage>
        <taxon>Bacteria</taxon>
        <taxon>Pseudomonadati</taxon>
        <taxon>Pseudomonadota</taxon>
        <taxon>Gammaproteobacteria</taxon>
        <taxon>Cellvibrionales</taxon>
        <taxon>Cellvibrionaceae</taxon>
        <taxon>Gilvimarinus</taxon>
    </lineage>
</organism>
<name>A0ABV7HN94_9GAMM</name>
<keyword evidence="1" id="KW-1133">Transmembrane helix</keyword>
<keyword evidence="1" id="KW-0472">Membrane</keyword>
<evidence type="ECO:0000313" key="2">
    <source>
        <dbReference type="EMBL" id="MFC3153955.1"/>
    </source>
</evidence>
<evidence type="ECO:0000256" key="1">
    <source>
        <dbReference type="SAM" id="Phobius"/>
    </source>
</evidence>
<dbReference type="Proteomes" id="UP001595548">
    <property type="component" value="Unassembled WGS sequence"/>
</dbReference>
<sequence>MRSLHLPISRSAGVFSAIGIIIITALMVTAYNAWHQSWTIKPEYTPVVTLSTFNQTVGYKLGYDLFMPNSFTGWTPNPKNKLHFNSLTNTYEIYGVNVAKTQVDDWGARFKITSIDWQNEFGVAVAEATNEQSKFGIPLEGAIVHLTHYVDSRDIYFELPKAVAAKALNVKVKITSQDFHPTALLYVTLVE</sequence>